<name>A0A561UCE4_9ACTN</name>
<feature type="domain" description="MacB-like periplasmic core" evidence="9">
    <location>
        <begin position="499"/>
        <end position="699"/>
    </location>
</feature>
<gene>
    <name evidence="10" type="ORF">FHX73_11795</name>
</gene>
<feature type="domain" description="ABC3 transporter permease C-terminal" evidence="8">
    <location>
        <begin position="732"/>
        <end position="848"/>
    </location>
</feature>
<dbReference type="PANTHER" id="PTHR30572">
    <property type="entry name" value="MEMBRANE COMPONENT OF TRANSPORTER-RELATED"/>
    <property type="match status" value="1"/>
</dbReference>
<comment type="caution">
    <text evidence="10">The sequence shown here is derived from an EMBL/GenBank/DDBJ whole genome shotgun (WGS) entry which is preliminary data.</text>
</comment>
<keyword evidence="4 7" id="KW-1133">Transmembrane helix</keyword>
<protein>
    <submittedName>
        <fullName evidence="10">Putative ABC transport system permease protein</fullName>
    </submittedName>
</protein>
<feature type="domain" description="MacB-like periplasmic core" evidence="9">
    <location>
        <begin position="20"/>
        <end position="240"/>
    </location>
</feature>
<feature type="transmembrane region" description="Helical" evidence="7">
    <location>
        <begin position="729"/>
        <end position="753"/>
    </location>
</feature>
<dbReference type="InterPro" id="IPR050250">
    <property type="entry name" value="Macrolide_Exporter_MacB"/>
</dbReference>
<feature type="transmembrane region" description="Helical" evidence="7">
    <location>
        <begin position="499"/>
        <end position="523"/>
    </location>
</feature>
<accession>A0A561UCE4</accession>
<feature type="transmembrane region" description="Helical" evidence="7">
    <location>
        <begin position="318"/>
        <end position="344"/>
    </location>
</feature>
<dbReference type="PANTHER" id="PTHR30572:SF4">
    <property type="entry name" value="ABC TRANSPORTER PERMEASE YTRF"/>
    <property type="match status" value="1"/>
</dbReference>
<keyword evidence="5 7" id="KW-0472">Membrane</keyword>
<evidence type="ECO:0000256" key="1">
    <source>
        <dbReference type="ARBA" id="ARBA00004651"/>
    </source>
</evidence>
<dbReference type="GO" id="GO:0022857">
    <property type="term" value="F:transmembrane transporter activity"/>
    <property type="evidence" value="ECO:0007669"/>
    <property type="project" value="TreeGrafter"/>
</dbReference>
<keyword evidence="2" id="KW-1003">Cell membrane</keyword>
<dbReference type="Proteomes" id="UP000317940">
    <property type="component" value="Unassembled WGS sequence"/>
</dbReference>
<proteinExistence type="inferred from homology"/>
<dbReference type="GO" id="GO:0005886">
    <property type="term" value="C:plasma membrane"/>
    <property type="evidence" value="ECO:0007669"/>
    <property type="project" value="UniProtKB-SubCell"/>
</dbReference>
<evidence type="ECO:0000313" key="11">
    <source>
        <dbReference type="Proteomes" id="UP000317940"/>
    </source>
</evidence>
<feature type="transmembrane region" description="Helical" evidence="7">
    <location>
        <begin position="364"/>
        <end position="388"/>
    </location>
</feature>
<dbReference type="OrthoDB" id="9780560at2"/>
<evidence type="ECO:0000259" key="8">
    <source>
        <dbReference type="Pfam" id="PF02687"/>
    </source>
</evidence>
<dbReference type="AlphaFoldDB" id="A0A561UCE4"/>
<dbReference type="Pfam" id="PF12704">
    <property type="entry name" value="MacB_PCD"/>
    <property type="match status" value="2"/>
</dbReference>
<evidence type="ECO:0000256" key="5">
    <source>
        <dbReference type="ARBA" id="ARBA00023136"/>
    </source>
</evidence>
<keyword evidence="3 7" id="KW-0812">Transmembrane</keyword>
<keyword evidence="11" id="KW-1185">Reference proteome</keyword>
<feature type="transmembrane region" description="Helical" evidence="7">
    <location>
        <begin position="815"/>
        <end position="838"/>
    </location>
</feature>
<feature type="transmembrane region" description="Helical" evidence="7">
    <location>
        <begin position="782"/>
        <end position="803"/>
    </location>
</feature>
<feature type="domain" description="ABC3 transporter permease C-terminal" evidence="8">
    <location>
        <begin position="277"/>
        <end position="397"/>
    </location>
</feature>
<dbReference type="Pfam" id="PF02687">
    <property type="entry name" value="FtsX"/>
    <property type="match status" value="2"/>
</dbReference>
<evidence type="ECO:0000256" key="2">
    <source>
        <dbReference type="ARBA" id="ARBA00022475"/>
    </source>
</evidence>
<comment type="subcellular location">
    <subcellularLocation>
        <location evidence="1">Cell membrane</location>
        <topology evidence="1">Multi-pass membrane protein</topology>
    </subcellularLocation>
</comment>
<dbReference type="InterPro" id="IPR025857">
    <property type="entry name" value="MacB_PCD"/>
</dbReference>
<evidence type="ECO:0000256" key="3">
    <source>
        <dbReference type="ARBA" id="ARBA00022692"/>
    </source>
</evidence>
<comment type="similarity">
    <text evidence="6">Belongs to the ABC-4 integral membrane protein family.</text>
</comment>
<evidence type="ECO:0000256" key="7">
    <source>
        <dbReference type="SAM" id="Phobius"/>
    </source>
</evidence>
<evidence type="ECO:0000313" key="10">
    <source>
        <dbReference type="EMBL" id="TWF97020.1"/>
    </source>
</evidence>
<feature type="transmembrane region" description="Helical" evidence="7">
    <location>
        <begin position="417"/>
        <end position="439"/>
    </location>
</feature>
<evidence type="ECO:0000259" key="9">
    <source>
        <dbReference type="Pfam" id="PF12704"/>
    </source>
</evidence>
<evidence type="ECO:0000256" key="4">
    <source>
        <dbReference type="ARBA" id="ARBA00022989"/>
    </source>
</evidence>
<dbReference type="InterPro" id="IPR003838">
    <property type="entry name" value="ABC3_permease_C"/>
</dbReference>
<feature type="transmembrane region" description="Helical" evidence="7">
    <location>
        <begin position="270"/>
        <end position="297"/>
    </location>
</feature>
<sequence length="856" mass="86454">MNAAVRIGLRSLLAHKRRLAGTVLAVLLGVSFLAGTMMLGDTMKANFSTLFANADAGTDAVVRNADVLDVPNTPGGVRAPIDVTLADRLRGLPQVAAVEPAVQGVGQLVGSDGKPVGGQGPPTVAGNWLADSHLNPYRLAEGHAPSAPGEVVVNRGAATAGHLKLGDTTVLRTPDPVTVHIVGIATFGQNADGMGQITYAGLTLADAERYLMPQGHDQASELRLRATGGTSQRALVAAVTPQLPKGVEAVTGTQASDESNQQVSGGFLNMFTTLLLVFAGIALLVATFSIYNTFAIVTAQRTRENALLRALGAAREQVLAATLMEALAVGLIASVGGLVGGVLVATGLKALFQAVGFPLPTGGLVVSGWAIALPVLVGTVVTLGSALAPAVRAGRTAPLAALRATDVDRTAGGRSGLLRSGFGLLLLAGGVALAVSGATNGPSVQLTSLGALAALVGVIVLGPVTASLAVRVLGAPLPRLRGVSGGLARLNAGRNPRRTAATATALMIGVAVVTLFTVFGASLKATMDSQVRASFAGDLAITSSGSGAGGSGLSPRLADAVAGVPQVSQAVGLGKGVARLDGHSRPLEVADPARLAGVVDLGQVDGRMDELGTDGLAVSQNEAGRQGWTLGRTVTVSFADGTSTPFTVRAIYQDTGVTGDYLISRQAWAPHRVQDSDTLVAVALKPGVSLSAGKAAVQQVAAGLGNPQVQTRDEFATSAAKGIDTMLSLVYALLALAVLIALLGIANTLTLAVHERTRELGLLRAVGQTRSQLRAMVRWESVLVAAFGSVGGLGLGAFLGWALVKASDDSGTGSFAIPSTQLVVVLVAGLVAGALAGLRPARRAAKLDILRAIQSS</sequence>
<feature type="transmembrane region" description="Helical" evidence="7">
    <location>
        <begin position="451"/>
        <end position="473"/>
    </location>
</feature>
<evidence type="ECO:0000256" key="6">
    <source>
        <dbReference type="ARBA" id="ARBA00038076"/>
    </source>
</evidence>
<feature type="transmembrane region" description="Helical" evidence="7">
    <location>
        <begin position="20"/>
        <end position="40"/>
    </location>
</feature>
<dbReference type="EMBL" id="VIWT01000001">
    <property type="protein sequence ID" value="TWF97020.1"/>
    <property type="molecule type" value="Genomic_DNA"/>
</dbReference>
<reference evidence="10 11" key="1">
    <citation type="submission" date="2019-06" db="EMBL/GenBank/DDBJ databases">
        <title>Sequencing the genomes of 1000 actinobacteria strains.</title>
        <authorList>
            <person name="Klenk H.-P."/>
        </authorList>
    </citation>
    <scope>NUCLEOTIDE SEQUENCE [LARGE SCALE GENOMIC DNA]</scope>
    <source>
        <strain evidence="10 11">DSM 44826</strain>
    </source>
</reference>
<organism evidence="10 11">
    <name type="scientific">Kitasatospora viridis</name>
    <dbReference type="NCBI Taxonomy" id="281105"/>
    <lineage>
        <taxon>Bacteria</taxon>
        <taxon>Bacillati</taxon>
        <taxon>Actinomycetota</taxon>
        <taxon>Actinomycetes</taxon>
        <taxon>Kitasatosporales</taxon>
        <taxon>Streptomycetaceae</taxon>
        <taxon>Kitasatospora</taxon>
    </lineage>
</organism>
<dbReference type="RefSeq" id="WP_145903298.1">
    <property type="nucleotide sequence ID" value="NZ_BAAAMZ010000043.1"/>
</dbReference>